<dbReference type="Proteomes" id="UP000048984">
    <property type="component" value="Unassembled WGS sequence"/>
</dbReference>
<evidence type="ECO:0000256" key="4">
    <source>
        <dbReference type="ARBA" id="ARBA00023136"/>
    </source>
</evidence>
<comment type="subcellular location">
    <subcellularLocation>
        <location evidence="1">Membrane</location>
        <topology evidence="1">Multi-pass membrane protein</topology>
    </subcellularLocation>
</comment>
<reference evidence="6 7" key="1">
    <citation type="submission" date="2015-09" db="EMBL/GenBank/DDBJ databases">
        <authorList>
            <person name="Jackson K.R."/>
            <person name="Lunt B.L."/>
            <person name="Fisher J.N.B."/>
            <person name="Gardner A.V."/>
            <person name="Bailey M.E."/>
            <person name="Deus L.M."/>
            <person name="Earl A.S."/>
            <person name="Gibby P.D."/>
            <person name="Hartmann K.A."/>
            <person name="Liu J.E."/>
            <person name="Manci A.M."/>
            <person name="Nielsen D.A."/>
            <person name="Solomon M.B."/>
            <person name="Breakwell D.P."/>
            <person name="Burnett S.H."/>
            <person name="Grose J.H."/>
        </authorList>
    </citation>
    <scope>NUCLEOTIDE SEQUENCE [LARGE SCALE GENOMIC DNA]</scope>
    <source>
        <strain evidence="6 7">16</strain>
    </source>
</reference>
<evidence type="ECO:0000313" key="7">
    <source>
        <dbReference type="Proteomes" id="UP000048984"/>
    </source>
</evidence>
<evidence type="ECO:0000256" key="5">
    <source>
        <dbReference type="SAM" id="Phobius"/>
    </source>
</evidence>
<dbReference type="STRING" id="665126.ABB55_18410"/>
<comment type="caution">
    <text evidence="6">The sequence shown here is derived from an EMBL/GenBank/DDBJ whole genome shotgun (WGS) entry which is preliminary data.</text>
</comment>
<keyword evidence="3 5" id="KW-1133">Transmembrane helix</keyword>
<evidence type="ECO:0000256" key="3">
    <source>
        <dbReference type="ARBA" id="ARBA00022989"/>
    </source>
</evidence>
<gene>
    <name evidence="6" type="ORF">ABB55_18410</name>
</gene>
<evidence type="ECO:0000313" key="6">
    <source>
        <dbReference type="EMBL" id="KPL53939.1"/>
    </source>
</evidence>
<feature type="transmembrane region" description="Helical" evidence="5">
    <location>
        <begin position="50"/>
        <end position="68"/>
    </location>
</feature>
<feature type="transmembrane region" description="Helical" evidence="5">
    <location>
        <begin position="75"/>
        <end position="95"/>
    </location>
</feature>
<dbReference type="InterPro" id="IPR003752">
    <property type="entry name" value="DiS_bond_form_DsbB/BdbC"/>
</dbReference>
<protein>
    <submittedName>
        <fullName evidence="6">Dihydroneopterin aldolase</fullName>
    </submittedName>
</protein>
<dbReference type="Gene3D" id="1.20.1550.10">
    <property type="entry name" value="DsbB-like"/>
    <property type="match status" value="1"/>
</dbReference>
<feature type="transmembrane region" description="Helical" evidence="5">
    <location>
        <begin position="12"/>
        <end position="30"/>
    </location>
</feature>
<dbReference type="PIRSF" id="PIRSF033913">
    <property type="entry name" value="S-S_format_DsbB"/>
    <property type="match status" value="1"/>
</dbReference>
<dbReference type="GO" id="GO:0015035">
    <property type="term" value="F:protein-disulfide reductase activity"/>
    <property type="evidence" value="ECO:0007669"/>
    <property type="project" value="InterPro"/>
</dbReference>
<keyword evidence="4 5" id="KW-0472">Membrane</keyword>
<organism evidence="6 7">
    <name type="scientific">Prosthecodimorpha hirschii</name>
    <dbReference type="NCBI Taxonomy" id="665126"/>
    <lineage>
        <taxon>Bacteria</taxon>
        <taxon>Pseudomonadati</taxon>
        <taxon>Pseudomonadota</taxon>
        <taxon>Alphaproteobacteria</taxon>
        <taxon>Hyphomicrobiales</taxon>
        <taxon>Ancalomicrobiaceae</taxon>
        <taxon>Prosthecodimorpha</taxon>
    </lineage>
</organism>
<keyword evidence="2 5" id="KW-0812">Transmembrane</keyword>
<dbReference type="InterPro" id="IPR023380">
    <property type="entry name" value="DsbB-like_sf"/>
</dbReference>
<dbReference type="EMBL" id="LJYW01000001">
    <property type="protein sequence ID" value="KPL53939.1"/>
    <property type="molecule type" value="Genomic_DNA"/>
</dbReference>
<proteinExistence type="predicted"/>
<feature type="transmembrane region" description="Helical" evidence="5">
    <location>
        <begin position="147"/>
        <end position="167"/>
    </location>
</feature>
<dbReference type="GO" id="GO:0016020">
    <property type="term" value="C:membrane"/>
    <property type="evidence" value="ECO:0007669"/>
    <property type="project" value="UniProtKB-SubCell"/>
</dbReference>
<accession>A0A0P6W9U8</accession>
<evidence type="ECO:0000256" key="1">
    <source>
        <dbReference type="ARBA" id="ARBA00004141"/>
    </source>
</evidence>
<keyword evidence="7" id="KW-1185">Reference proteome</keyword>
<dbReference type="RefSeq" id="WP_054360104.1">
    <property type="nucleotide sequence ID" value="NZ_LJYW01000001.1"/>
</dbReference>
<dbReference type="GO" id="GO:0006457">
    <property type="term" value="P:protein folding"/>
    <property type="evidence" value="ECO:0007669"/>
    <property type="project" value="InterPro"/>
</dbReference>
<dbReference type="AlphaFoldDB" id="A0A0P6W9U8"/>
<dbReference type="InterPro" id="IPR024199">
    <property type="entry name" value="Uncharacterised_DsbB"/>
</dbReference>
<evidence type="ECO:0000256" key="2">
    <source>
        <dbReference type="ARBA" id="ARBA00022692"/>
    </source>
</evidence>
<dbReference type="Pfam" id="PF02600">
    <property type="entry name" value="DsbB"/>
    <property type="match status" value="1"/>
</dbReference>
<reference evidence="6 7" key="2">
    <citation type="submission" date="2015-10" db="EMBL/GenBank/DDBJ databases">
        <title>Draft Genome Sequence of Prosthecomicrobium hirschii ATCC 27832.</title>
        <authorList>
            <person name="Daniel J."/>
            <person name="Givan S.A."/>
            <person name="Brun Y.V."/>
            <person name="Brown P.J."/>
        </authorList>
    </citation>
    <scope>NUCLEOTIDE SEQUENCE [LARGE SCALE GENOMIC DNA]</scope>
    <source>
        <strain evidence="6 7">16</strain>
    </source>
</reference>
<sequence>MLARLFERPAVTAAGLILVGGLAAILAAWGYELIGGYAPCKLCLEQRTPYYVGLPLVLVALVSDRLGGPSWLTRACLILAGLAFAYGAALGIYQAGAQWNFWQGPTDCGATRGGGVPTSAMDLLSDMGKTRIPSCTDVDWRMFGLSFAGWNAVVSAGIVLLAAWGALARPHRTAAFG</sequence>
<name>A0A0P6W9U8_9HYPH</name>
<dbReference type="SUPFAM" id="SSF158442">
    <property type="entry name" value="DsbB-like"/>
    <property type="match status" value="1"/>
</dbReference>